<name>A0AAJ4DN50_9BACT</name>
<dbReference type="EMBL" id="CP041166">
    <property type="protein sequence ID" value="QFR43868.1"/>
    <property type="molecule type" value="Genomic_DNA"/>
</dbReference>
<sequence>MNNLRKNIFTACALTSCAIAVANENVNIAQNEISNIGEMFENGRMSGEIRSMYAGYNKKQAGENDIYATALGGYLKYELATLKGLSAAAAFSISHDINFATGEESVKQNPELSSSEGKYTVLSEAYLNYSYDSFNFRAGRQLIDTPLADSDDIRMIANTFEAYIATYQFSNFNFIAGNLQKWQGVDTGLDDEWIKTGEDGTWFGGIMYSDGIIEANAWYYNITKLTNAAYFDIALNYEIDSDISISGAFQYLNEKEISSSGTKADIYGASAEFSAHGLILGAAYNKSEKKANKESFSGFGGGTLFTNMDTMILDEITYNDKAEALVGSIGYEINNLMFMYAYGDFDSNKAHIVEQNIGIEYSLIEDSCSLRAIFVNQKDKENVLKTENDWDRFELMAAYRF</sequence>
<evidence type="ECO:0000256" key="1">
    <source>
        <dbReference type="SAM" id="SignalP"/>
    </source>
</evidence>
<feature type="chain" id="PRO_5042510410" description="Outer membrane porin, OprD family" evidence="1">
    <location>
        <begin position="23"/>
        <end position="401"/>
    </location>
</feature>
<organism evidence="2 3">
    <name type="scientific">Sulfurimonas xiamenensis</name>
    <dbReference type="NCBI Taxonomy" id="2590021"/>
    <lineage>
        <taxon>Bacteria</taxon>
        <taxon>Pseudomonadati</taxon>
        <taxon>Campylobacterota</taxon>
        <taxon>Epsilonproteobacteria</taxon>
        <taxon>Campylobacterales</taxon>
        <taxon>Sulfurimonadaceae</taxon>
        <taxon>Sulfurimonas</taxon>
    </lineage>
</organism>
<evidence type="ECO:0000313" key="2">
    <source>
        <dbReference type="EMBL" id="QFR43868.1"/>
    </source>
</evidence>
<dbReference type="AlphaFoldDB" id="A0AAJ4DN50"/>
<dbReference type="Proteomes" id="UP000326061">
    <property type="component" value="Chromosome"/>
</dbReference>
<dbReference type="KEGG" id="suln:FJR47_08055"/>
<evidence type="ECO:0000313" key="3">
    <source>
        <dbReference type="Proteomes" id="UP000326061"/>
    </source>
</evidence>
<dbReference type="PROSITE" id="PS51257">
    <property type="entry name" value="PROKAR_LIPOPROTEIN"/>
    <property type="match status" value="1"/>
</dbReference>
<protein>
    <recommendedName>
        <fullName evidence="4">Outer membrane porin, OprD family</fullName>
    </recommendedName>
</protein>
<gene>
    <name evidence="2" type="ORF">FJR47_08055</name>
</gene>
<dbReference type="InterPro" id="IPR023614">
    <property type="entry name" value="Porin_dom_sf"/>
</dbReference>
<keyword evidence="3" id="KW-1185">Reference proteome</keyword>
<proteinExistence type="predicted"/>
<keyword evidence="1" id="KW-0732">Signal</keyword>
<dbReference type="RefSeq" id="WP_152299929.1">
    <property type="nucleotide sequence ID" value="NZ_CP041166.1"/>
</dbReference>
<dbReference type="SUPFAM" id="SSF56935">
    <property type="entry name" value="Porins"/>
    <property type="match status" value="1"/>
</dbReference>
<reference evidence="3" key="1">
    <citation type="submission" date="2019-06" db="EMBL/GenBank/DDBJ databases">
        <title>Sulfurimonas gotlandica sp. nov., a chemoautotrophic and psychrotolerant epsilonproteobacterium isolated from a pelagic redoxcline, and an emended description of the genus Sulfurimonas.</title>
        <authorList>
            <person name="Wang S."/>
            <person name="Jiang L."/>
            <person name="Shao Z."/>
        </authorList>
    </citation>
    <scope>NUCLEOTIDE SEQUENCE [LARGE SCALE GENOMIC DNA]</scope>
    <source>
        <strain evidence="3">1-1N</strain>
    </source>
</reference>
<evidence type="ECO:0008006" key="4">
    <source>
        <dbReference type="Google" id="ProtNLM"/>
    </source>
</evidence>
<dbReference type="Gene3D" id="2.40.160.10">
    <property type="entry name" value="Porin"/>
    <property type="match status" value="1"/>
</dbReference>
<feature type="signal peptide" evidence="1">
    <location>
        <begin position="1"/>
        <end position="22"/>
    </location>
</feature>
<accession>A0AAJ4DN50</accession>